<evidence type="ECO:0000313" key="2">
    <source>
        <dbReference type="WBParaSite" id="jg6941"/>
    </source>
</evidence>
<name>A0A915EMJ1_9BILA</name>
<dbReference type="WBParaSite" id="jg6941">
    <property type="protein sequence ID" value="jg6941"/>
    <property type="gene ID" value="jg6941"/>
</dbReference>
<organism evidence="1 2">
    <name type="scientific">Ditylenchus dipsaci</name>
    <dbReference type="NCBI Taxonomy" id="166011"/>
    <lineage>
        <taxon>Eukaryota</taxon>
        <taxon>Metazoa</taxon>
        <taxon>Ecdysozoa</taxon>
        <taxon>Nematoda</taxon>
        <taxon>Chromadorea</taxon>
        <taxon>Rhabditida</taxon>
        <taxon>Tylenchina</taxon>
        <taxon>Tylenchomorpha</taxon>
        <taxon>Sphaerularioidea</taxon>
        <taxon>Anguinidae</taxon>
        <taxon>Anguininae</taxon>
        <taxon>Ditylenchus</taxon>
    </lineage>
</organism>
<protein>
    <submittedName>
        <fullName evidence="2">Uncharacterized protein</fullName>
    </submittedName>
</protein>
<keyword evidence="1" id="KW-1185">Reference proteome</keyword>
<dbReference type="AlphaFoldDB" id="A0A915EMJ1"/>
<evidence type="ECO:0000313" key="1">
    <source>
        <dbReference type="Proteomes" id="UP000887574"/>
    </source>
</evidence>
<sequence length="81" mass="9310">MRWFGVLFYTRLDDPNNVCAKLADELVGTNNWTQLAYAPEARKLIVVIDPKLSRTSFEKIQPNGSNLLVIHPDGRFVRESY</sequence>
<proteinExistence type="predicted"/>
<accession>A0A915EMJ1</accession>
<dbReference type="Proteomes" id="UP000887574">
    <property type="component" value="Unplaced"/>
</dbReference>
<reference evidence="2" key="1">
    <citation type="submission" date="2022-11" db="UniProtKB">
        <authorList>
            <consortium name="WormBaseParasite"/>
        </authorList>
    </citation>
    <scope>IDENTIFICATION</scope>
</reference>